<sequence length="256" mass="29471">MIPEQIFSQYRSHCKESGFSPMSRSTLCRVLKVCSASVRKSLQGLDYFSADGAKAYDDLEEIVQKLGDEHGASLTWAKHQSEKLKQSKRYLKTDYKVHFTESSAVADHCRPFALSFPGDKDYISPCDHEHKERCDRCDILPRVVDEIQSALGKIDDGAEKDEMKFQGEQSMQKISVWKAHILRSSNQDQARLDVLESLNPTSAPLVLDWAMKFLLKKYRESQNDWFGKRGISWHITVTIRRKDSTMQMLSFVHVFK</sequence>
<protein>
    <submittedName>
        <fullName evidence="1">Uncharacterized protein</fullName>
    </submittedName>
</protein>
<proteinExistence type="predicted"/>
<dbReference type="AlphaFoldDB" id="A0AAU9VXU8"/>
<keyword evidence="2" id="KW-1185">Reference proteome</keyword>
<reference evidence="1 2" key="1">
    <citation type="submission" date="2022-05" db="EMBL/GenBank/DDBJ databases">
        <authorList>
            <consortium name="Genoscope - CEA"/>
            <person name="William W."/>
        </authorList>
    </citation>
    <scope>NUCLEOTIDE SEQUENCE [LARGE SCALE GENOMIC DNA]</scope>
</reference>
<dbReference type="Proteomes" id="UP001159428">
    <property type="component" value="Unassembled WGS sequence"/>
</dbReference>
<gene>
    <name evidence="1" type="ORF">PMEA_00026017</name>
</gene>
<accession>A0AAU9VXU8</accession>
<evidence type="ECO:0000313" key="2">
    <source>
        <dbReference type="Proteomes" id="UP001159428"/>
    </source>
</evidence>
<evidence type="ECO:0000313" key="1">
    <source>
        <dbReference type="EMBL" id="CAH3040425.1"/>
    </source>
</evidence>
<organism evidence="1 2">
    <name type="scientific">Pocillopora meandrina</name>
    <dbReference type="NCBI Taxonomy" id="46732"/>
    <lineage>
        <taxon>Eukaryota</taxon>
        <taxon>Metazoa</taxon>
        <taxon>Cnidaria</taxon>
        <taxon>Anthozoa</taxon>
        <taxon>Hexacorallia</taxon>
        <taxon>Scleractinia</taxon>
        <taxon>Astrocoeniina</taxon>
        <taxon>Pocilloporidae</taxon>
        <taxon>Pocillopora</taxon>
    </lineage>
</organism>
<name>A0AAU9VXU8_9CNID</name>
<dbReference type="EMBL" id="CALNXJ010000005">
    <property type="protein sequence ID" value="CAH3040425.1"/>
    <property type="molecule type" value="Genomic_DNA"/>
</dbReference>
<comment type="caution">
    <text evidence="1">The sequence shown here is derived from an EMBL/GenBank/DDBJ whole genome shotgun (WGS) entry which is preliminary data.</text>
</comment>